<protein>
    <submittedName>
        <fullName evidence="1">Uncharacterized protein</fullName>
    </submittedName>
</protein>
<dbReference type="eggNOG" id="ENOG5031CUA">
    <property type="taxonomic scope" value="Bacteria"/>
</dbReference>
<evidence type="ECO:0000313" key="1">
    <source>
        <dbReference type="EMBL" id="ACL70121.1"/>
    </source>
</evidence>
<gene>
    <name evidence="1" type="ordered locus">Hore_13690</name>
</gene>
<reference evidence="1 2" key="1">
    <citation type="journal article" date="2009" name="PLoS ONE">
        <title>Genome analysis of the anaerobic thermohalophilic bacterium Halothermothrix orenii.</title>
        <authorList>
            <person name="Mavromatis K."/>
            <person name="Ivanova N."/>
            <person name="Anderson I."/>
            <person name="Lykidis A."/>
            <person name="Hooper S.D."/>
            <person name="Sun H."/>
            <person name="Kunin V."/>
            <person name="Lapidus A."/>
            <person name="Hugenholtz P."/>
            <person name="Patel B."/>
            <person name="Kyrpides N.C."/>
        </authorList>
    </citation>
    <scope>NUCLEOTIDE SEQUENCE [LARGE SCALE GENOMIC DNA]</scope>
    <source>
        <strain evidence="2">H 168 / OCM 544 / DSM 9562</strain>
    </source>
</reference>
<proteinExistence type="predicted"/>
<dbReference type="EMBL" id="CP001098">
    <property type="protein sequence ID" value="ACL70121.1"/>
    <property type="molecule type" value="Genomic_DNA"/>
</dbReference>
<dbReference type="AlphaFoldDB" id="B8CXV2"/>
<dbReference type="HOGENOM" id="CLU_168243_3_1_9"/>
<dbReference type="Pfam" id="PF19891">
    <property type="entry name" value="DUF6364"/>
    <property type="match status" value="1"/>
</dbReference>
<keyword evidence="2" id="KW-1185">Reference proteome</keyword>
<evidence type="ECO:0000313" key="2">
    <source>
        <dbReference type="Proteomes" id="UP000000719"/>
    </source>
</evidence>
<dbReference type="InterPro" id="IPR045944">
    <property type="entry name" value="DUF6364"/>
</dbReference>
<dbReference type="STRING" id="373903.Hore_13690"/>
<dbReference type="Proteomes" id="UP000000719">
    <property type="component" value="Chromosome"/>
</dbReference>
<dbReference type="KEGG" id="hor:Hore_13690"/>
<name>B8CXV2_HALOH</name>
<dbReference type="RefSeq" id="WP_012636305.1">
    <property type="nucleotide sequence ID" value="NC_011899.1"/>
</dbReference>
<organism evidence="1 2">
    <name type="scientific">Halothermothrix orenii (strain H 168 / OCM 544 / DSM 9562)</name>
    <dbReference type="NCBI Taxonomy" id="373903"/>
    <lineage>
        <taxon>Bacteria</taxon>
        <taxon>Bacillati</taxon>
        <taxon>Bacillota</taxon>
        <taxon>Clostridia</taxon>
        <taxon>Halanaerobiales</taxon>
        <taxon>Halothermotrichaceae</taxon>
        <taxon>Halothermothrix</taxon>
    </lineage>
</organism>
<sequence>MQKKLTLSINEDLIEFAHVFSKKTNQSISHIVEEYLNELKKQENNPDKNNFKPKINKLYGAFESQPIPDKKELRRNFHEKNYN</sequence>
<dbReference type="OrthoDB" id="361839at2"/>
<accession>B8CXV2</accession>